<dbReference type="Gene3D" id="3.30.565.10">
    <property type="entry name" value="Histidine kinase-like ATPase, C-terminal domain"/>
    <property type="match status" value="1"/>
</dbReference>
<name>A0A059FS94_9PROT</name>
<dbReference type="GO" id="GO:0005524">
    <property type="term" value="F:ATP binding"/>
    <property type="evidence" value="ECO:0007669"/>
    <property type="project" value="UniProtKB-KW"/>
</dbReference>
<dbReference type="InterPro" id="IPR004358">
    <property type="entry name" value="Sig_transdc_His_kin-like_C"/>
</dbReference>
<keyword evidence="8" id="KW-0902">Two-component regulatory system</keyword>
<keyword evidence="14" id="KW-1185">Reference proteome</keyword>
<dbReference type="InterPro" id="IPR003594">
    <property type="entry name" value="HATPase_dom"/>
</dbReference>
<evidence type="ECO:0000256" key="4">
    <source>
        <dbReference type="ARBA" id="ARBA00022679"/>
    </source>
</evidence>
<evidence type="ECO:0000256" key="7">
    <source>
        <dbReference type="ARBA" id="ARBA00022840"/>
    </source>
</evidence>
<dbReference type="CDD" id="cd00082">
    <property type="entry name" value="HisKA"/>
    <property type="match status" value="1"/>
</dbReference>
<protein>
    <recommendedName>
        <fullName evidence="10">Sensor protein FixL</fullName>
        <ecNumber evidence="2">2.7.13.3</ecNumber>
    </recommendedName>
</protein>
<dbReference type="GO" id="GO:0006355">
    <property type="term" value="P:regulation of DNA-templated transcription"/>
    <property type="evidence" value="ECO:0007669"/>
    <property type="project" value="InterPro"/>
</dbReference>
<keyword evidence="3" id="KW-0597">Phosphoprotein</keyword>
<dbReference type="PROSITE" id="PS50112">
    <property type="entry name" value="PAS"/>
    <property type="match status" value="1"/>
</dbReference>
<dbReference type="InterPro" id="IPR005467">
    <property type="entry name" value="His_kinase_dom"/>
</dbReference>
<feature type="domain" description="PAS" evidence="12">
    <location>
        <begin position="1"/>
        <end position="56"/>
    </location>
</feature>
<reference evidence="13 14" key="1">
    <citation type="journal article" date="2014" name="Antonie Van Leeuwenhoek">
        <title>Hyphomonas beringensis sp. nov. and Hyphomonas chukchiensis sp. nov., isolated from surface seawater of the Bering Sea and Chukchi Sea.</title>
        <authorList>
            <person name="Li C."/>
            <person name="Lai Q."/>
            <person name="Li G."/>
            <person name="Dong C."/>
            <person name="Wang J."/>
            <person name="Liao Y."/>
            <person name="Shao Z."/>
        </authorList>
    </citation>
    <scope>NUCLEOTIDE SEQUENCE [LARGE SCALE GENOMIC DNA]</scope>
    <source>
        <strain evidence="13 14">MHS-2</strain>
    </source>
</reference>
<dbReference type="AlphaFoldDB" id="A0A059FS94"/>
<comment type="function">
    <text evidence="9">Putative oxygen sensor; modulates the activity of FixJ, a transcriptional activator of nitrogen fixation fixK gene. FixL probably acts as a kinase that phosphorylates FixJ.</text>
</comment>
<comment type="catalytic activity">
    <reaction evidence="1">
        <text>ATP + protein L-histidine = ADP + protein N-phospho-L-histidine.</text>
        <dbReference type="EC" id="2.7.13.3"/>
    </reaction>
</comment>
<dbReference type="Pfam" id="PF00989">
    <property type="entry name" value="PAS"/>
    <property type="match status" value="1"/>
</dbReference>
<feature type="domain" description="Histidine kinase" evidence="11">
    <location>
        <begin position="133"/>
        <end position="348"/>
    </location>
</feature>
<evidence type="ECO:0000256" key="2">
    <source>
        <dbReference type="ARBA" id="ARBA00012438"/>
    </source>
</evidence>
<dbReference type="PATRIC" id="fig|1280950.3.peg.1220"/>
<keyword evidence="7" id="KW-0067">ATP-binding</keyword>
<dbReference type="Pfam" id="PF02518">
    <property type="entry name" value="HATPase_c"/>
    <property type="match status" value="1"/>
</dbReference>
<comment type="caution">
    <text evidence="13">The sequence shown here is derived from an EMBL/GenBank/DDBJ whole genome shotgun (WGS) entry which is preliminary data.</text>
</comment>
<dbReference type="STRING" id="1280950.HJO_06055"/>
<evidence type="ECO:0000256" key="6">
    <source>
        <dbReference type="ARBA" id="ARBA00022777"/>
    </source>
</evidence>
<dbReference type="GO" id="GO:0000155">
    <property type="term" value="F:phosphorelay sensor kinase activity"/>
    <property type="evidence" value="ECO:0007669"/>
    <property type="project" value="InterPro"/>
</dbReference>
<evidence type="ECO:0000256" key="3">
    <source>
        <dbReference type="ARBA" id="ARBA00022553"/>
    </source>
</evidence>
<dbReference type="SUPFAM" id="SSF47384">
    <property type="entry name" value="Homodimeric domain of signal transducing histidine kinase"/>
    <property type="match status" value="1"/>
</dbReference>
<evidence type="ECO:0000313" key="14">
    <source>
        <dbReference type="Proteomes" id="UP000025171"/>
    </source>
</evidence>
<evidence type="ECO:0000256" key="10">
    <source>
        <dbReference type="ARBA" id="ARBA00070616"/>
    </source>
</evidence>
<proteinExistence type="predicted"/>
<dbReference type="SUPFAM" id="SSF55785">
    <property type="entry name" value="PYP-like sensor domain (PAS domain)"/>
    <property type="match status" value="1"/>
</dbReference>
<evidence type="ECO:0000256" key="5">
    <source>
        <dbReference type="ARBA" id="ARBA00022741"/>
    </source>
</evidence>
<organism evidence="13 14">
    <name type="scientific">Hyphomonas johnsonii MHS-2</name>
    <dbReference type="NCBI Taxonomy" id="1280950"/>
    <lineage>
        <taxon>Bacteria</taxon>
        <taxon>Pseudomonadati</taxon>
        <taxon>Pseudomonadota</taxon>
        <taxon>Alphaproteobacteria</taxon>
        <taxon>Hyphomonadales</taxon>
        <taxon>Hyphomonadaceae</taxon>
        <taxon>Hyphomonas</taxon>
    </lineage>
</organism>
<dbReference type="EC" id="2.7.13.3" evidence="2"/>
<gene>
    <name evidence="13" type="ORF">HJO_06055</name>
</gene>
<dbReference type="eggNOG" id="COG4191">
    <property type="taxonomic scope" value="Bacteria"/>
</dbReference>
<dbReference type="InterPro" id="IPR036890">
    <property type="entry name" value="HATPase_C_sf"/>
</dbReference>
<evidence type="ECO:0000256" key="9">
    <source>
        <dbReference type="ARBA" id="ARBA00059827"/>
    </source>
</evidence>
<dbReference type="PANTHER" id="PTHR43065">
    <property type="entry name" value="SENSOR HISTIDINE KINASE"/>
    <property type="match status" value="1"/>
</dbReference>
<dbReference type="SMART" id="SM00388">
    <property type="entry name" value="HisKA"/>
    <property type="match status" value="1"/>
</dbReference>
<keyword evidence="5" id="KW-0547">Nucleotide-binding</keyword>
<dbReference type="PRINTS" id="PR00344">
    <property type="entry name" value="BCTRLSENSOR"/>
</dbReference>
<sequence>MIVINETGEIVAFSAAAEKLFGYSVAHVTGKNVRMLMTETDRAHHDQYIANYLDTGEEQIIGIGRVVEAKLANGDKIPVELKIGEAKVGDQRLFTGYIRDVSERQAAEHRISIMQAELYNFSRLSAVGTMASAMAHELTQPLTAVSNYLEAARDLLDTPTEEVISMVKEALGAASAQSVRAGQIVRRLRDYVSRGEIDTRPVDIGPLIRDAASLSKLGMEGPLPRIIVRIEADLPMAHADRLQIRQVIVNLVKNAIEATSNIASPQIWITASRRDELHLQVDVRDNGPGLAEHPDHTPFDPFHSSKPNGMGLGLSICQTIVDAHGGSIWVEANQPCGAAFCFTLKTVETGQDA</sequence>
<accession>A0A059FS94</accession>
<evidence type="ECO:0000313" key="13">
    <source>
        <dbReference type="EMBL" id="KCZ93396.1"/>
    </source>
</evidence>
<keyword evidence="6 13" id="KW-0418">Kinase</keyword>
<dbReference type="FunFam" id="3.30.450.20:FF:000060">
    <property type="entry name" value="Sensor protein FixL"/>
    <property type="match status" value="1"/>
</dbReference>
<dbReference type="SMART" id="SM00387">
    <property type="entry name" value="HATPase_c"/>
    <property type="match status" value="1"/>
</dbReference>
<dbReference type="InterPro" id="IPR035965">
    <property type="entry name" value="PAS-like_dom_sf"/>
</dbReference>
<dbReference type="InterPro" id="IPR036097">
    <property type="entry name" value="HisK_dim/P_sf"/>
</dbReference>
<dbReference type="NCBIfam" id="TIGR00229">
    <property type="entry name" value="sensory_box"/>
    <property type="match status" value="1"/>
</dbReference>
<dbReference type="PANTHER" id="PTHR43065:SF10">
    <property type="entry name" value="PEROXIDE STRESS-ACTIVATED HISTIDINE KINASE MAK3"/>
    <property type="match status" value="1"/>
</dbReference>
<evidence type="ECO:0000256" key="1">
    <source>
        <dbReference type="ARBA" id="ARBA00000085"/>
    </source>
</evidence>
<dbReference type="Pfam" id="PF00512">
    <property type="entry name" value="HisKA"/>
    <property type="match status" value="1"/>
</dbReference>
<dbReference type="Gene3D" id="3.30.450.20">
    <property type="entry name" value="PAS domain"/>
    <property type="match status" value="1"/>
</dbReference>
<dbReference type="InterPro" id="IPR000014">
    <property type="entry name" value="PAS"/>
</dbReference>
<dbReference type="PROSITE" id="PS50109">
    <property type="entry name" value="HIS_KIN"/>
    <property type="match status" value="1"/>
</dbReference>
<dbReference type="Gene3D" id="1.10.287.130">
    <property type="match status" value="1"/>
</dbReference>
<evidence type="ECO:0000256" key="8">
    <source>
        <dbReference type="ARBA" id="ARBA00023012"/>
    </source>
</evidence>
<evidence type="ECO:0000259" key="12">
    <source>
        <dbReference type="PROSITE" id="PS50112"/>
    </source>
</evidence>
<dbReference type="SUPFAM" id="SSF55874">
    <property type="entry name" value="ATPase domain of HSP90 chaperone/DNA topoisomerase II/histidine kinase"/>
    <property type="match status" value="1"/>
</dbReference>
<dbReference type="InterPro" id="IPR013767">
    <property type="entry name" value="PAS_fold"/>
</dbReference>
<keyword evidence="4" id="KW-0808">Transferase</keyword>
<dbReference type="Proteomes" id="UP000025171">
    <property type="component" value="Unassembled WGS sequence"/>
</dbReference>
<dbReference type="InterPro" id="IPR003661">
    <property type="entry name" value="HisK_dim/P_dom"/>
</dbReference>
<evidence type="ECO:0000259" key="11">
    <source>
        <dbReference type="PROSITE" id="PS50109"/>
    </source>
</evidence>
<dbReference type="EMBL" id="ARYK01000002">
    <property type="protein sequence ID" value="KCZ93396.1"/>
    <property type="molecule type" value="Genomic_DNA"/>
</dbReference>
<dbReference type="CDD" id="cd00130">
    <property type="entry name" value="PAS"/>
    <property type="match status" value="1"/>
</dbReference>